<keyword evidence="2" id="KW-1185">Reference proteome</keyword>
<reference evidence="2" key="1">
    <citation type="submission" date="2012-09" db="EMBL/GenBank/DDBJ databases">
        <authorList>
            <person name="Martin A.A."/>
        </authorList>
    </citation>
    <scope>NUCLEOTIDE SEQUENCE</scope>
</reference>
<evidence type="ECO:0000313" key="2">
    <source>
        <dbReference type="Proteomes" id="UP000035642"/>
    </source>
</evidence>
<evidence type="ECO:0000313" key="3">
    <source>
        <dbReference type="WBParaSite" id="ACAC_0001106701-mRNA-1"/>
    </source>
</evidence>
<accession>A0A158PBK0</accession>
<dbReference type="Gene3D" id="3.40.50.150">
    <property type="entry name" value="Vaccinia Virus protein VP39"/>
    <property type="match status" value="1"/>
</dbReference>
<keyword evidence="1" id="KW-0732">Signal</keyword>
<sequence>MLYFLIDFLSCGDVSARTPCASGNSSLNGEWVVEDVVSDGQEYRRLVFLSSSHIAYIDGIELDPDIVKVAVQWFDLPEKDPRMNINVIDALFYLEHAAQEKEREKLDVLFVDLAGPVHESGLSCPPAIFLTGPVLSNMKSSLKKDGMFFLSQF</sequence>
<feature type="chain" id="PRO_5007630170" evidence="1">
    <location>
        <begin position="17"/>
        <end position="153"/>
    </location>
</feature>
<evidence type="ECO:0000256" key="1">
    <source>
        <dbReference type="SAM" id="SignalP"/>
    </source>
</evidence>
<dbReference type="STRING" id="6313.A0A158PBK0"/>
<dbReference type="SUPFAM" id="SSF53335">
    <property type="entry name" value="S-adenosyl-L-methionine-dependent methyltransferases"/>
    <property type="match status" value="1"/>
</dbReference>
<dbReference type="Proteomes" id="UP000035642">
    <property type="component" value="Unassembled WGS sequence"/>
</dbReference>
<feature type="signal peptide" evidence="1">
    <location>
        <begin position="1"/>
        <end position="16"/>
    </location>
</feature>
<dbReference type="AlphaFoldDB" id="A0A158PBK0"/>
<protein>
    <submittedName>
        <fullName evidence="3">PABS domain-containing protein</fullName>
    </submittedName>
</protein>
<name>A0A158PBK0_ANGCA</name>
<organism evidence="2 3">
    <name type="scientific">Angiostrongylus cantonensis</name>
    <name type="common">Rat lungworm</name>
    <dbReference type="NCBI Taxonomy" id="6313"/>
    <lineage>
        <taxon>Eukaryota</taxon>
        <taxon>Metazoa</taxon>
        <taxon>Ecdysozoa</taxon>
        <taxon>Nematoda</taxon>
        <taxon>Chromadorea</taxon>
        <taxon>Rhabditida</taxon>
        <taxon>Rhabditina</taxon>
        <taxon>Rhabditomorpha</taxon>
        <taxon>Strongyloidea</taxon>
        <taxon>Metastrongylidae</taxon>
        <taxon>Angiostrongylus</taxon>
    </lineage>
</organism>
<proteinExistence type="predicted"/>
<dbReference type="WBParaSite" id="ACAC_0001106701-mRNA-1">
    <property type="protein sequence ID" value="ACAC_0001106701-mRNA-1"/>
    <property type="gene ID" value="ACAC_0001106701"/>
</dbReference>
<reference evidence="3" key="2">
    <citation type="submission" date="2016-04" db="UniProtKB">
        <authorList>
            <consortium name="WormBaseParasite"/>
        </authorList>
    </citation>
    <scope>IDENTIFICATION</scope>
</reference>
<dbReference type="InterPro" id="IPR029063">
    <property type="entry name" value="SAM-dependent_MTases_sf"/>
</dbReference>